<dbReference type="EMBL" id="BORP01000001">
    <property type="protein sequence ID" value="GIO26454.1"/>
    <property type="molecule type" value="Genomic_DNA"/>
</dbReference>
<evidence type="ECO:0000259" key="1">
    <source>
        <dbReference type="Pfam" id="PF08858"/>
    </source>
</evidence>
<keyword evidence="3" id="KW-1185">Reference proteome</keyword>
<dbReference type="RefSeq" id="WP_212919912.1">
    <property type="nucleotide sequence ID" value="NZ_BORP01000001.1"/>
</dbReference>
<organism evidence="2 3">
    <name type="scientific">Ornithinibacillus bavariensis</name>
    <dbReference type="NCBI Taxonomy" id="545502"/>
    <lineage>
        <taxon>Bacteria</taxon>
        <taxon>Bacillati</taxon>
        <taxon>Bacillota</taxon>
        <taxon>Bacilli</taxon>
        <taxon>Bacillales</taxon>
        <taxon>Bacillaceae</taxon>
        <taxon>Ornithinibacillus</taxon>
    </lineage>
</organism>
<dbReference type="Pfam" id="PF08858">
    <property type="entry name" value="IDEAL"/>
    <property type="match status" value="1"/>
</dbReference>
<name>A0A920C6U0_9BACI</name>
<evidence type="ECO:0000313" key="2">
    <source>
        <dbReference type="EMBL" id="GIO26454.1"/>
    </source>
</evidence>
<sequence length="144" mass="17332">MISVKMLKPYYIKADDQFVRIILAYQYFSVVINKQVFQFIPIEGKEIRINRRTRKVENVGSRFAFQKGKDVIYLTMTELISLPDFMTQLHHIAKPYYGIDYEVDEEFESKLIFEELERLNIKRLIDKALDERDENTFRELVRLL</sequence>
<accession>A0A920C6U0</accession>
<evidence type="ECO:0000313" key="3">
    <source>
        <dbReference type="Proteomes" id="UP000676917"/>
    </source>
</evidence>
<feature type="domain" description="IDEAL" evidence="1">
    <location>
        <begin position="120"/>
        <end position="142"/>
    </location>
</feature>
<proteinExistence type="predicted"/>
<comment type="caution">
    <text evidence="2">The sequence shown here is derived from an EMBL/GenBank/DDBJ whole genome shotgun (WGS) entry which is preliminary data.</text>
</comment>
<gene>
    <name evidence="2" type="ORF">J43TS3_10650</name>
</gene>
<dbReference type="InterPro" id="IPR014957">
    <property type="entry name" value="IDEAL_dom"/>
</dbReference>
<protein>
    <recommendedName>
        <fullName evidence="1">IDEAL domain-containing protein</fullName>
    </recommendedName>
</protein>
<dbReference type="AlphaFoldDB" id="A0A920C6U0"/>
<dbReference type="Proteomes" id="UP000676917">
    <property type="component" value="Unassembled WGS sequence"/>
</dbReference>
<reference evidence="2" key="1">
    <citation type="submission" date="2021-03" db="EMBL/GenBank/DDBJ databases">
        <title>Antimicrobial resistance genes in bacteria isolated from Japanese honey, and their potential for conferring macrolide and lincosamide resistance in the American foulbrood pathogen Paenibacillus larvae.</title>
        <authorList>
            <person name="Okamoto M."/>
            <person name="Kumagai M."/>
            <person name="Kanamori H."/>
            <person name="Takamatsu D."/>
        </authorList>
    </citation>
    <scope>NUCLEOTIDE SEQUENCE</scope>
    <source>
        <strain evidence="2">J43TS3</strain>
    </source>
</reference>